<evidence type="ECO:0000256" key="7">
    <source>
        <dbReference type="SAM" id="Phobius"/>
    </source>
</evidence>
<feature type="transmembrane region" description="Helical" evidence="7">
    <location>
        <begin position="209"/>
        <end position="235"/>
    </location>
</feature>
<gene>
    <name evidence="8" type="ORF">JOF56_006793</name>
</gene>
<dbReference type="Pfam" id="PF07690">
    <property type="entry name" value="MFS_1"/>
    <property type="match status" value="1"/>
</dbReference>
<evidence type="ECO:0000256" key="6">
    <source>
        <dbReference type="ARBA" id="ARBA00023136"/>
    </source>
</evidence>
<feature type="transmembrane region" description="Helical" evidence="7">
    <location>
        <begin position="12"/>
        <end position="35"/>
    </location>
</feature>
<reference evidence="8 9" key="1">
    <citation type="submission" date="2021-03" db="EMBL/GenBank/DDBJ databases">
        <title>Sequencing the genomes of 1000 actinobacteria strains.</title>
        <authorList>
            <person name="Klenk H.-P."/>
        </authorList>
    </citation>
    <scope>NUCLEOTIDE SEQUENCE [LARGE SCALE GENOMIC DNA]</scope>
    <source>
        <strain evidence="8 9">DSM 46670</strain>
    </source>
</reference>
<keyword evidence="9" id="KW-1185">Reference proteome</keyword>
<feature type="transmembrane region" description="Helical" evidence="7">
    <location>
        <begin position="343"/>
        <end position="365"/>
    </location>
</feature>
<dbReference type="PANTHER" id="PTHR23517:SF2">
    <property type="entry name" value="MULTIDRUG RESISTANCE PROTEIN MDTH"/>
    <property type="match status" value="1"/>
</dbReference>
<feature type="transmembrane region" description="Helical" evidence="7">
    <location>
        <begin position="300"/>
        <end position="322"/>
    </location>
</feature>
<sequence>MNRPGLADGPITWIHLATLVLSIGAGAWFSCWAILFTRSMGLSAGEFAIGVTIAGLIGLVIGSPLGYLADRVGTREVLVWLGVIQGLATLSYVLVAEFWSFFLVTCVAVTAQRLAPAIRVAVISGLTTGEARLRSIATNRVVLHVGIAVGSGIGALVLYLDSRAAYVSLIVLYGIANMASALVTLRVPHVSSLADRKDKRRMLALRDRPFLVITLLNGVLALNWGMLGTGLPLWITAHTDAPLWMVGVVTAFNAVAIMLFQKKVSKGSDTIPGAARQAVYCGAALAVSCVLFAATYHGSGLLVICLLLAAAAAHVVGELLFSASGWGLSVALTPQEAHGEYQATFATGPAAALMLAPAVLTALVVEWGVMGWFALGVLFLLASVPVVPVSRWATRTGPRKEMVV</sequence>
<evidence type="ECO:0000256" key="3">
    <source>
        <dbReference type="ARBA" id="ARBA00022475"/>
    </source>
</evidence>
<comment type="caution">
    <text evidence="8">The sequence shown here is derived from an EMBL/GenBank/DDBJ whole genome shotgun (WGS) entry which is preliminary data.</text>
</comment>
<keyword evidence="4 7" id="KW-0812">Transmembrane</keyword>
<accession>A0ABS4TR72</accession>
<name>A0ABS4TR72_9PSEU</name>
<feature type="transmembrane region" description="Helical" evidence="7">
    <location>
        <begin position="89"/>
        <end position="111"/>
    </location>
</feature>
<feature type="transmembrane region" description="Helical" evidence="7">
    <location>
        <begin position="166"/>
        <end position="188"/>
    </location>
</feature>
<proteinExistence type="predicted"/>
<protein>
    <submittedName>
        <fullName evidence="8">MFS family permease</fullName>
    </submittedName>
</protein>
<keyword evidence="6 7" id="KW-0472">Membrane</keyword>
<evidence type="ECO:0000313" key="9">
    <source>
        <dbReference type="Proteomes" id="UP001519332"/>
    </source>
</evidence>
<dbReference type="PANTHER" id="PTHR23517">
    <property type="entry name" value="RESISTANCE PROTEIN MDTM, PUTATIVE-RELATED-RELATED"/>
    <property type="match status" value="1"/>
</dbReference>
<evidence type="ECO:0000256" key="5">
    <source>
        <dbReference type="ARBA" id="ARBA00022989"/>
    </source>
</evidence>
<dbReference type="InterPro" id="IPR036259">
    <property type="entry name" value="MFS_trans_sf"/>
</dbReference>
<keyword evidence="3" id="KW-1003">Cell membrane</keyword>
<evidence type="ECO:0000256" key="2">
    <source>
        <dbReference type="ARBA" id="ARBA00022448"/>
    </source>
</evidence>
<feature type="transmembrane region" description="Helical" evidence="7">
    <location>
        <begin position="371"/>
        <end position="393"/>
    </location>
</feature>
<dbReference type="EMBL" id="JAGINW010000001">
    <property type="protein sequence ID" value="MBP2326408.1"/>
    <property type="molecule type" value="Genomic_DNA"/>
</dbReference>
<comment type="subcellular location">
    <subcellularLocation>
        <location evidence="1">Cell membrane</location>
        <topology evidence="1">Multi-pass membrane protein</topology>
    </subcellularLocation>
</comment>
<evidence type="ECO:0000256" key="1">
    <source>
        <dbReference type="ARBA" id="ARBA00004651"/>
    </source>
</evidence>
<dbReference type="RefSeq" id="WP_209643478.1">
    <property type="nucleotide sequence ID" value="NZ_JAGINW010000001.1"/>
</dbReference>
<dbReference type="Gene3D" id="1.20.1250.20">
    <property type="entry name" value="MFS general substrate transporter like domains"/>
    <property type="match status" value="1"/>
</dbReference>
<evidence type="ECO:0000313" key="8">
    <source>
        <dbReference type="EMBL" id="MBP2326408.1"/>
    </source>
</evidence>
<keyword evidence="5 7" id="KW-1133">Transmembrane helix</keyword>
<feature type="transmembrane region" description="Helical" evidence="7">
    <location>
        <begin position="241"/>
        <end position="261"/>
    </location>
</feature>
<dbReference type="InterPro" id="IPR050171">
    <property type="entry name" value="MFS_Transporters"/>
</dbReference>
<dbReference type="Proteomes" id="UP001519332">
    <property type="component" value="Unassembled WGS sequence"/>
</dbReference>
<evidence type="ECO:0000256" key="4">
    <source>
        <dbReference type="ARBA" id="ARBA00022692"/>
    </source>
</evidence>
<dbReference type="InterPro" id="IPR011701">
    <property type="entry name" value="MFS"/>
</dbReference>
<feature type="transmembrane region" description="Helical" evidence="7">
    <location>
        <begin position="273"/>
        <end position="294"/>
    </location>
</feature>
<dbReference type="PROSITE" id="PS51257">
    <property type="entry name" value="PROKAR_LIPOPROTEIN"/>
    <property type="match status" value="1"/>
</dbReference>
<feature type="transmembrane region" description="Helical" evidence="7">
    <location>
        <begin position="47"/>
        <end position="69"/>
    </location>
</feature>
<organism evidence="8 9">
    <name type="scientific">Kibdelosporangium banguiense</name>
    <dbReference type="NCBI Taxonomy" id="1365924"/>
    <lineage>
        <taxon>Bacteria</taxon>
        <taxon>Bacillati</taxon>
        <taxon>Actinomycetota</taxon>
        <taxon>Actinomycetes</taxon>
        <taxon>Pseudonocardiales</taxon>
        <taxon>Pseudonocardiaceae</taxon>
        <taxon>Kibdelosporangium</taxon>
    </lineage>
</organism>
<feature type="transmembrane region" description="Helical" evidence="7">
    <location>
        <begin position="141"/>
        <end position="160"/>
    </location>
</feature>
<dbReference type="SUPFAM" id="SSF103473">
    <property type="entry name" value="MFS general substrate transporter"/>
    <property type="match status" value="1"/>
</dbReference>
<keyword evidence="2" id="KW-0813">Transport</keyword>